<comment type="caution">
    <text evidence="10">The sequence shown here is derived from an EMBL/GenBank/DDBJ whole genome shotgun (WGS) entry which is preliminary data.</text>
</comment>
<evidence type="ECO:0000256" key="1">
    <source>
        <dbReference type="ARBA" id="ARBA00001947"/>
    </source>
</evidence>
<evidence type="ECO:0000256" key="7">
    <source>
        <dbReference type="PROSITE-ProRule" id="PRU01379"/>
    </source>
</evidence>
<dbReference type="Proteomes" id="UP001500729">
    <property type="component" value="Unassembled WGS sequence"/>
</dbReference>
<dbReference type="SUPFAM" id="SSF53187">
    <property type="entry name" value="Zn-dependent exopeptidases"/>
    <property type="match status" value="1"/>
</dbReference>
<feature type="signal peptide" evidence="8">
    <location>
        <begin position="1"/>
        <end position="34"/>
    </location>
</feature>
<dbReference type="PANTHER" id="PTHR11705:SF143">
    <property type="entry name" value="SLL0236 PROTEIN"/>
    <property type="match status" value="1"/>
</dbReference>
<comment type="cofactor">
    <cofactor evidence="1">
        <name>Zn(2+)</name>
        <dbReference type="ChEBI" id="CHEBI:29105"/>
    </cofactor>
</comment>
<evidence type="ECO:0000256" key="3">
    <source>
        <dbReference type="ARBA" id="ARBA00022670"/>
    </source>
</evidence>
<accession>A0ABN1BZS0</accession>
<dbReference type="CDD" id="cd06242">
    <property type="entry name" value="M14-like"/>
    <property type="match status" value="1"/>
</dbReference>
<evidence type="ECO:0000259" key="9">
    <source>
        <dbReference type="PROSITE" id="PS52035"/>
    </source>
</evidence>
<reference evidence="10 11" key="1">
    <citation type="journal article" date="2019" name="Int. J. Syst. Evol. Microbiol.">
        <title>The Global Catalogue of Microorganisms (GCM) 10K type strain sequencing project: providing services to taxonomists for standard genome sequencing and annotation.</title>
        <authorList>
            <consortium name="The Broad Institute Genomics Platform"/>
            <consortium name="The Broad Institute Genome Sequencing Center for Infectious Disease"/>
            <person name="Wu L."/>
            <person name="Ma J."/>
        </authorList>
    </citation>
    <scope>NUCLEOTIDE SEQUENCE [LARGE SCALE GENOMIC DNA]</scope>
    <source>
        <strain evidence="10 11">JCM 10303</strain>
    </source>
</reference>
<protein>
    <submittedName>
        <fullName evidence="10">DUF2817 domain-containing protein</fullName>
    </submittedName>
</protein>
<evidence type="ECO:0000256" key="6">
    <source>
        <dbReference type="ARBA" id="ARBA00023049"/>
    </source>
</evidence>
<dbReference type="SMART" id="SM00631">
    <property type="entry name" value="Zn_pept"/>
    <property type="match status" value="1"/>
</dbReference>
<dbReference type="InterPro" id="IPR000834">
    <property type="entry name" value="Peptidase_M14"/>
</dbReference>
<name>A0ABN1BZS0_SACER</name>
<sequence length="426" mass="46596">MIEYERGPAMVRRFRWVAVAALCTALVAPAPAIAEVAPSTGFEDSRGARWTTPGEEAAFLSEVDRAQPDVEVETIGASVQDRPLRLARVGSGRSKVLFVCSQHGDEPAGREACLSTIRDLGYSQDERVRRLLRSTTVLFMPNANPDGHVANTRENADGIDINRDHLALASPEARAVARVMRDERPAVVHDLHEFGAQPPYYVKDFLALWPRNLNAGEQVRSESERLSERYVRPAVEETGLSTGVYGIWTDPETGEPIKQVAGDGQERILRNTVGVKNAVGLLVESRVEPLAGEDEATNNRRRVGSHLTSVEATLRMSTERRDQIESAITKARMDGMANRGPLYFGGADNEPPAPEDVEKSPACAYRLTGEQAARFGEVLDLHGVHSVPAGEGRIVPMHQPARSLAALLLDARGEYRLTEAEPVACR</sequence>
<dbReference type="Pfam" id="PF00246">
    <property type="entry name" value="Peptidase_M14"/>
    <property type="match status" value="1"/>
</dbReference>
<keyword evidence="3" id="KW-0645">Protease</keyword>
<dbReference type="PANTHER" id="PTHR11705">
    <property type="entry name" value="PROTEASE FAMILY M14 CARBOXYPEPTIDASE A,B"/>
    <property type="match status" value="1"/>
</dbReference>
<feature type="active site" description="Proton donor/acceptor" evidence="7">
    <location>
        <position position="284"/>
    </location>
</feature>
<organism evidence="10 11">
    <name type="scientific">Saccharopolyspora erythraea</name>
    <name type="common">Streptomyces erythraeus</name>
    <dbReference type="NCBI Taxonomy" id="1836"/>
    <lineage>
        <taxon>Bacteria</taxon>
        <taxon>Bacillati</taxon>
        <taxon>Actinomycetota</taxon>
        <taxon>Actinomycetes</taxon>
        <taxon>Pseudonocardiales</taxon>
        <taxon>Pseudonocardiaceae</taxon>
        <taxon>Saccharopolyspora</taxon>
    </lineage>
</organism>
<evidence type="ECO:0000256" key="8">
    <source>
        <dbReference type="SAM" id="SignalP"/>
    </source>
</evidence>
<keyword evidence="8" id="KW-0732">Signal</keyword>
<keyword evidence="11" id="KW-1185">Reference proteome</keyword>
<keyword evidence="4" id="KW-0378">Hydrolase</keyword>
<evidence type="ECO:0000256" key="5">
    <source>
        <dbReference type="ARBA" id="ARBA00022833"/>
    </source>
</evidence>
<evidence type="ECO:0000313" key="10">
    <source>
        <dbReference type="EMBL" id="GAA0508540.1"/>
    </source>
</evidence>
<evidence type="ECO:0000313" key="11">
    <source>
        <dbReference type="Proteomes" id="UP001500729"/>
    </source>
</evidence>
<dbReference type="PROSITE" id="PS52035">
    <property type="entry name" value="PEPTIDASE_M14"/>
    <property type="match status" value="1"/>
</dbReference>
<evidence type="ECO:0000256" key="2">
    <source>
        <dbReference type="ARBA" id="ARBA00005988"/>
    </source>
</evidence>
<evidence type="ECO:0000256" key="4">
    <source>
        <dbReference type="ARBA" id="ARBA00022801"/>
    </source>
</evidence>
<keyword evidence="6" id="KW-0482">Metalloprotease</keyword>
<dbReference type="Gene3D" id="3.40.630.10">
    <property type="entry name" value="Zn peptidases"/>
    <property type="match status" value="1"/>
</dbReference>
<feature type="domain" description="Peptidase M14" evidence="9">
    <location>
        <begin position="49"/>
        <end position="310"/>
    </location>
</feature>
<keyword evidence="5" id="KW-0862">Zinc</keyword>
<comment type="similarity">
    <text evidence="2 7">Belongs to the peptidase M14 family.</text>
</comment>
<dbReference type="EMBL" id="BAAAGS010000002">
    <property type="protein sequence ID" value="GAA0508540.1"/>
    <property type="molecule type" value="Genomic_DNA"/>
</dbReference>
<gene>
    <name evidence="10" type="ORF">GCM10009533_04170</name>
</gene>
<proteinExistence type="inferred from homology"/>
<feature type="chain" id="PRO_5046295380" evidence="8">
    <location>
        <begin position="35"/>
        <end position="426"/>
    </location>
</feature>